<evidence type="ECO:0000313" key="2">
    <source>
        <dbReference type="Proteomes" id="UP000643701"/>
    </source>
</evidence>
<dbReference type="PANTHER" id="PTHR36452:SF1">
    <property type="entry name" value="DUF2461 DOMAIN-CONTAINING PROTEIN"/>
    <property type="match status" value="1"/>
</dbReference>
<evidence type="ECO:0000313" key="1">
    <source>
        <dbReference type="EMBL" id="NGZ88664.1"/>
    </source>
</evidence>
<dbReference type="Proteomes" id="UP000643701">
    <property type="component" value="Unassembled WGS sequence"/>
</dbReference>
<dbReference type="PIRSF" id="PIRSF028451">
    <property type="entry name" value="UCP028451"/>
    <property type="match status" value="1"/>
</dbReference>
<gene>
    <name evidence="1" type="ORF">G7034_00135</name>
</gene>
<dbReference type="Pfam" id="PF09365">
    <property type="entry name" value="DUF2461"/>
    <property type="match status" value="1"/>
</dbReference>
<dbReference type="AlphaFoldDB" id="A0A967AHW5"/>
<keyword evidence="2" id="KW-1185">Reference proteome</keyword>
<dbReference type="NCBIfam" id="TIGR02453">
    <property type="entry name" value="TIGR02453 family protein"/>
    <property type="match status" value="1"/>
</dbReference>
<reference evidence="1" key="1">
    <citation type="submission" date="2020-03" db="EMBL/GenBank/DDBJ databases">
        <title>Psychroflexus Maritimus sp. nov., isolate from marine sediment.</title>
        <authorList>
            <person name="Zhong Y.-L."/>
        </authorList>
    </citation>
    <scope>NUCLEOTIDE SEQUENCE</scope>
    <source>
        <strain evidence="1">C1</strain>
    </source>
</reference>
<organism evidence="1 2">
    <name type="scientific">Psychroflexus maritimus</name>
    <dbReference type="NCBI Taxonomy" id="2714865"/>
    <lineage>
        <taxon>Bacteria</taxon>
        <taxon>Pseudomonadati</taxon>
        <taxon>Bacteroidota</taxon>
        <taxon>Flavobacteriia</taxon>
        <taxon>Flavobacteriales</taxon>
        <taxon>Flavobacteriaceae</taxon>
        <taxon>Psychroflexus</taxon>
    </lineage>
</organism>
<dbReference type="PANTHER" id="PTHR36452">
    <property type="entry name" value="CHROMOSOME 12, WHOLE GENOME SHOTGUN SEQUENCE"/>
    <property type="match status" value="1"/>
</dbReference>
<dbReference type="InterPro" id="IPR012808">
    <property type="entry name" value="CHP02453"/>
</dbReference>
<proteinExistence type="predicted"/>
<sequence>MNFKELFQFLETLQKNNSKDWMDENRDWYHQVRDDYRLWLAEMDLYLADVDSDYYPTSPAKALNRINNNLLYHPNKPTYKDHFGAGLDKKPKTSDFYIHLGVEECFLAGGFWRPKSDFLKSIRQAIDYNGEVLNELIQEKKFKEMFGGLEADEKLTNAPKGFSKEHPHIDLLKNKSFVAYKTLTRNQILAPNFQEIVKETYLAMLDFRRYLNKAVSV</sequence>
<dbReference type="InterPro" id="IPR015996">
    <property type="entry name" value="UCP028451"/>
</dbReference>
<dbReference type="RefSeq" id="WP_166398934.1">
    <property type="nucleotide sequence ID" value="NZ_JAANAS010000001.1"/>
</dbReference>
<protein>
    <submittedName>
        <fullName evidence="1">DUF2461 domain-containing protein</fullName>
    </submittedName>
</protein>
<name>A0A967AHW5_9FLAO</name>
<comment type="caution">
    <text evidence="1">The sequence shown here is derived from an EMBL/GenBank/DDBJ whole genome shotgun (WGS) entry which is preliminary data.</text>
</comment>
<dbReference type="EMBL" id="JAANAS010000001">
    <property type="protein sequence ID" value="NGZ88664.1"/>
    <property type="molecule type" value="Genomic_DNA"/>
</dbReference>
<accession>A0A967AHW5</accession>